<keyword evidence="4" id="KW-1185">Reference proteome</keyword>
<name>A0AAW0JPC2_QUESU</name>
<dbReference type="EMBL" id="PKMF04000505">
    <property type="protein sequence ID" value="KAK7828342.1"/>
    <property type="molecule type" value="Genomic_DNA"/>
</dbReference>
<comment type="caution">
    <text evidence="3">The sequence shown here is derived from an EMBL/GenBank/DDBJ whole genome shotgun (WGS) entry which is preliminary data.</text>
</comment>
<feature type="transmembrane region" description="Helical" evidence="2">
    <location>
        <begin position="12"/>
        <end position="34"/>
    </location>
</feature>
<keyword evidence="1" id="KW-0407">Ion channel</keyword>
<proteinExistence type="predicted"/>
<dbReference type="AlphaFoldDB" id="A0AAW0JPC2"/>
<keyword evidence="1" id="KW-0406">Ion transport</keyword>
<dbReference type="GO" id="GO:0034220">
    <property type="term" value="P:monoatomic ion transmembrane transport"/>
    <property type="evidence" value="ECO:0007669"/>
    <property type="project" value="UniProtKB-KW"/>
</dbReference>
<dbReference type="GO" id="GO:0016020">
    <property type="term" value="C:membrane"/>
    <property type="evidence" value="ECO:0007669"/>
    <property type="project" value="UniProtKB-SubCell"/>
</dbReference>
<evidence type="ECO:0000256" key="2">
    <source>
        <dbReference type="SAM" id="Phobius"/>
    </source>
</evidence>
<keyword evidence="2" id="KW-0472">Membrane</keyword>
<reference evidence="3 4" key="1">
    <citation type="journal article" date="2018" name="Sci. Data">
        <title>The draft genome sequence of cork oak.</title>
        <authorList>
            <person name="Ramos A.M."/>
            <person name="Usie A."/>
            <person name="Barbosa P."/>
            <person name="Barros P.M."/>
            <person name="Capote T."/>
            <person name="Chaves I."/>
            <person name="Simoes F."/>
            <person name="Abreu I."/>
            <person name="Carrasquinho I."/>
            <person name="Faro C."/>
            <person name="Guimaraes J.B."/>
            <person name="Mendonca D."/>
            <person name="Nobrega F."/>
            <person name="Rodrigues L."/>
            <person name="Saibo N.J.M."/>
            <person name="Varela M.C."/>
            <person name="Egas C."/>
            <person name="Matos J."/>
            <person name="Miguel C.M."/>
            <person name="Oliveira M.M."/>
            <person name="Ricardo C.P."/>
            <person name="Goncalves S."/>
        </authorList>
    </citation>
    <scope>NUCLEOTIDE SEQUENCE [LARGE SCALE GENOMIC DNA]</scope>
    <source>
        <strain evidence="4">cv. HL8</strain>
    </source>
</reference>
<protein>
    <submittedName>
        <fullName evidence="3">Cyclic nucleotide-gated ion channel 1</fullName>
    </submittedName>
</protein>
<evidence type="ECO:0000256" key="1">
    <source>
        <dbReference type="ARBA" id="ARBA00023303"/>
    </source>
</evidence>
<dbReference type="PANTHER" id="PTHR45651:SF68">
    <property type="entry name" value="ION TRANSPORT DOMAIN-CONTAINING PROTEIN"/>
    <property type="match status" value="1"/>
</dbReference>
<sequence>MDAWLIAKGYLLSYFLIDILAILPLPQVLVPIIFSQMIIRGSDKNLLSAAILFQYVPRVLRICLSWRKIIRTDNQLSRFVLVKVVLYFFLYIIASHVLGAFWYFFSIERETACWHMACTNRIGCIPSSFNCDHSSGNHSFINDYCSVETPNTTFFDFGIFLEALLSGAVASKHFLKKFTFCFWWGLRRLSIKQTELVILQTYFQLISKKLEEDIQRLEEIIQNVKSNGRDLELWIHSNELPNYIKEEVISNMSHILEGNEEFDEELAMKIKRHLRKPYIRKFFLFHFIFLLLFYFIDRFKK</sequence>
<feature type="transmembrane region" description="Helical" evidence="2">
    <location>
        <begin position="84"/>
        <end position="105"/>
    </location>
</feature>
<evidence type="ECO:0000313" key="4">
    <source>
        <dbReference type="Proteomes" id="UP000237347"/>
    </source>
</evidence>
<dbReference type="SUPFAM" id="SSF81324">
    <property type="entry name" value="Voltage-gated potassium channels"/>
    <property type="match status" value="1"/>
</dbReference>
<keyword evidence="2" id="KW-1133">Transmembrane helix</keyword>
<keyword evidence="1" id="KW-0813">Transport</keyword>
<keyword evidence="2" id="KW-0812">Transmembrane</keyword>
<dbReference type="Proteomes" id="UP000237347">
    <property type="component" value="Unassembled WGS sequence"/>
</dbReference>
<accession>A0AAW0JPC2</accession>
<dbReference type="PANTHER" id="PTHR45651">
    <property type="entry name" value="CYCLIC NUCLEOTIDE-GATED ION CHANNEL 15-RELATED-RELATED"/>
    <property type="match status" value="1"/>
</dbReference>
<organism evidence="3 4">
    <name type="scientific">Quercus suber</name>
    <name type="common">Cork oak</name>
    <dbReference type="NCBI Taxonomy" id="58331"/>
    <lineage>
        <taxon>Eukaryota</taxon>
        <taxon>Viridiplantae</taxon>
        <taxon>Streptophyta</taxon>
        <taxon>Embryophyta</taxon>
        <taxon>Tracheophyta</taxon>
        <taxon>Spermatophyta</taxon>
        <taxon>Magnoliopsida</taxon>
        <taxon>eudicotyledons</taxon>
        <taxon>Gunneridae</taxon>
        <taxon>Pentapetalae</taxon>
        <taxon>rosids</taxon>
        <taxon>fabids</taxon>
        <taxon>Fagales</taxon>
        <taxon>Fagaceae</taxon>
        <taxon>Quercus</taxon>
    </lineage>
</organism>
<feature type="transmembrane region" description="Helical" evidence="2">
    <location>
        <begin position="278"/>
        <end position="296"/>
    </location>
</feature>
<evidence type="ECO:0000313" key="3">
    <source>
        <dbReference type="EMBL" id="KAK7828342.1"/>
    </source>
</evidence>
<gene>
    <name evidence="3" type="primary">CNGC1_32</name>
    <name evidence="3" type="ORF">CFP56_030351</name>
</gene>